<dbReference type="Proteomes" id="UP000812287">
    <property type="component" value="Unassembled WGS sequence"/>
</dbReference>
<protein>
    <submittedName>
        <fullName evidence="2">Kinase-like protein</fullName>
    </submittedName>
</protein>
<feature type="domain" description="Protein kinase" evidence="1">
    <location>
        <begin position="1"/>
        <end position="220"/>
    </location>
</feature>
<proteinExistence type="predicted"/>
<dbReference type="SMART" id="SM00220">
    <property type="entry name" value="S_TKc"/>
    <property type="match status" value="1"/>
</dbReference>
<dbReference type="AlphaFoldDB" id="A0A9P7VNE0"/>
<dbReference type="PROSITE" id="PS50011">
    <property type="entry name" value="PROTEIN_KINASE_DOM"/>
    <property type="match status" value="1"/>
</dbReference>
<evidence type="ECO:0000259" key="1">
    <source>
        <dbReference type="PROSITE" id="PS50011"/>
    </source>
</evidence>
<dbReference type="Pfam" id="PF00069">
    <property type="entry name" value="Pkinase"/>
    <property type="match status" value="1"/>
</dbReference>
<dbReference type="GO" id="GO:0004674">
    <property type="term" value="F:protein serine/threonine kinase activity"/>
    <property type="evidence" value="ECO:0007669"/>
    <property type="project" value="TreeGrafter"/>
</dbReference>
<keyword evidence="2" id="KW-0808">Transferase</keyword>
<keyword evidence="2" id="KW-0418">Kinase</keyword>
<dbReference type="PANTHER" id="PTHR44167">
    <property type="entry name" value="OVARIAN-SPECIFIC SERINE/THREONINE-PROTEIN KINASE LOK-RELATED"/>
    <property type="match status" value="1"/>
</dbReference>
<dbReference type="InterPro" id="IPR000719">
    <property type="entry name" value="Prot_kinase_dom"/>
</dbReference>
<dbReference type="RefSeq" id="XP_043037888.1">
    <property type="nucleotide sequence ID" value="XM_043180180.1"/>
</dbReference>
<reference evidence="2" key="1">
    <citation type="submission" date="2020-11" db="EMBL/GenBank/DDBJ databases">
        <title>Adaptations for nitrogen fixation in a non-lichenized fungal sporocarp promotes dispersal by wood-feeding termites.</title>
        <authorList>
            <consortium name="DOE Joint Genome Institute"/>
            <person name="Koch R.A."/>
            <person name="Yoon G."/>
            <person name="Arayal U."/>
            <person name="Lail K."/>
            <person name="Amirebrahimi M."/>
            <person name="Labutti K."/>
            <person name="Lipzen A."/>
            <person name="Riley R."/>
            <person name="Barry K."/>
            <person name="Henrissat B."/>
            <person name="Grigoriev I.V."/>
            <person name="Herr J.R."/>
            <person name="Aime M.C."/>
        </authorList>
    </citation>
    <scope>NUCLEOTIDE SEQUENCE</scope>
    <source>
        <strain evidence="2">MCA 3950</strain>
    </source>
</reference>
<dbReference type="Gene3D" id="1.10.510.10">
    <property type="entry name" value="Transferase(Phosphotransferase) domain 1"/>
    <property type="match status" value="1"/>
</dbReference>
<accession>A0A9P7VNE0</accession>
<dbReference type="OrthoDB" id="541276at2759"/>
<dbReference type="InterPro" id="IPR008271">
    <property type="entry name" value="Ser/Thr_kinase_AS"/>
</dbReference>
<sequence>MLQWNLFCSTKSPNTPISLVFKTSSDEGRIYSGLWISVLKATSNTAIRRDTFFEDNEHIRSIFIQILVAHCHDLGVYHWDLKPKNIFCSSNGWKVFLADFGLSTWDAMSNNFICGTPAYMSPGQLVFLGEISRHWHFCAEIIDKYDIYERHSSRHCDIWSLGFIFPVCLLLLSRISTELQTLPRVKATPVNVTRWQSRGPYLDAGHIEGILTTRTTLQHS</sequence>
<dbReference type="PROSITE" id="PS00108">
    <property type="entry name" value="PROTEIN_KINASE_ST"/>
    <property type="match status" value="1"/>
</dbReference>
<dbReference type="GO" id="GO:0005634">
    <property type="term" value="C:nucleus"/>
    <property type="evidence" value="ECO:0007669"/>
    <property type="project" value="TreeGrafter"/>
</dbReference>
<dbReference type="PANTHER" id="PTHR44167:SF24">
    <property type="entry name" value="SERINE_THREONINE-PROTEIN KINASE CHK2"/>
    <property type="match status" value="1"/>
</dbReference>
<name>A0A9P7VNE0_9AGAR</name>
<evidence type="ECO:0000313" key="3">
    <source>
        <dbReference type="Proteomes" id="UP000812287"/>
    </source>
</evidence>
<dbReference type="EMBL" id="MU250540">
    <property type="protein sequence ID" value="KAG7444388.1"/>
    <property type="molecule type" value="Genomic_DNA"/>
</dbReference>
<dbReference type="GO" id="GO:0005524">
    <property type="term" value="F:ATP binding"/>
    <property type="evidence" value="ECO:0007669"/>
    <property type="project" value="InterPro"/>
</dbReference>
<gene>
    <name evidence="2" type="ORF">BT62DRAFT_240028</name>
</gene>
<evidence type="ECO:0000313" key="2">
    <source>
        <dbReference type="EMBL" id="KAG7444388.1"/>
    </source>
</evidence>
<keyword evidence="3" id="KW-1185">Reference proteome</keyword>
<dbReference type="InterPro" id="IPR011009">
    <property type="entry name" value="Kinase-like_dom_sf"/>
</dbReference>
<dbReference type="SUPFAM" id="SSF56112">
    <property type="entry name" value="Protein kinase-like (PK-like)"/>
    <property type="match status" value="1"/>
</dbReference>
<dbReference type="GO" id="GO:0044773">
    <property type="term" value="P:mitotic DNA damage checkpoint signaling"/>
    <property type="evidence" value="ECO:0007669"/>
    <property type="project" value="TreeGrafter"/>
</dbReference>
<dbReference type="GeneID" id="66102476"/>
<organism evidence="2 3">
    <name type="scientific">Guyanagaster necrorhizus</name>
    <dbReference type="NCBI Taxonomy" id="856835"/>
    <lineage>
        <taxon>Eukaryota</taxon>
        <taxon>Fungi</taxon>
        <taxon>Dikarya</taxon>
        <taxon>Basidiomycota</taxon>
        <taxon>Agaricomycotina</taxon>
        <taxon>Agaricomycetes</taxon>
        <taxon>Agaricomycetidae</taxon>
        <taxon>Agaricales</taxon>
        <taxon>Marasmiineae</taxon>
        <taxon>Physalacriaceae</taxon>
        <taxon>Guyanagaster</taxon>
    </lineage>
</organism>
<comment type="caution">
    <text evidence="2">The sequence shown here is derived from an EMBL/GenBank/DDBJ whole genome shotgun (WGS) entry which is preliminary data.</text>
</comment>